<gene>
    <name evidence="4" type="ORF">WMO24_03415</name>
</gene>
<feature type="domain" description="Isochorismatase-like" evidence="3">
    <location>
        <begin position="4"/>
        <end position="175"/>
    </location>
</feature>
<evidence type="ECO:0000313" key="4">
    <source>
        <dbReference type="EMBL" id="MEQ2519488.1"/>
    </source>
</evidence>
<dbReference type="CDD" id="cd00431">
    <property type="entry name" value="cysteine_hydrolases"/>
    <property type="match status" value="1"/>
</dbReference>
<keyword evidence="2 4" id="KW-0378">Hydrolase</keyword>
<dbReference type="InterPro" id="IPR000868">
    <property type="entry name" value="Isochorismatase-like_dom"/>
</dbReference>
<dbReference type="PANTHER" id="PTHR43540">
    <property type="entry name" value="PEROXYUREIDOACRYLATE/UREIDOACRYLATE AMIDOHYDROLASE-RELATED"/>
    <property type="match status" value="1"/>
</dbReference>
<evidence type="ECO:0000259" key="3">
    <source>
        <dbReference type="Pfam" id="PF00857"/>
    </source>
</evidence>
<dbReference type="RefSeq" id="WP_349214932.1">
    <property type="nucleotide sequence ID" value="NZ_JBBMFA010000056.1"/>
</dbReference>
<proteinExistence type="inferred from homology"/>
<name>A0ABV1GCP8_9FIRM</name>
<accession>A0ABV1GCP8</accession>
<dbReference type="InterPro" id="IPR036380">
    <property type="entry name" value="Isochorismatase-like_sf"/>
</dbReference>
<dbReference type="GO" id="GO:0016787">
    <property type="term" value="F:hydrolase activity"/>
    <property type="evidence" value="ECO:0007669"/>
    <property type="project" value="UniProtKB-KW"/>
</dbReference>
<dbReference type="InterPro" id="IPR050272">
    <property type="entry name" value="Isochorismatase-like_hydrls"/>
</dbReference>
<dbReference type="Pfam" id="PF00857">
    <property type="entry name" value="Isochorismatase"/>
    <property type="match status" value="1"/>
</dbReference>
<evidence type="ECO:0000313" key="5">
    <source>
        <dbReference type="Proteomes" id="UP001477672"/>
    </source>
</evidence>
<dbReference type="PANTHER" id="PTHR43540:SF10">
    <property type="entry name" value="ISOCHORISMATASE"/>
    <property type="match status" value="1"/>
</dbReference>
<dbReference type="EMBL" id="JBBMFA010000056">
    <property type="protein sequence ID" value="MEQ2519488.1"/>
    <property type="molecule type" value="Genomic_DNA"/>
</dbReference>
<reference evidence="4 5" key="1">
    <citation type="submission" date="2024-03" db="EMBL/GenBank/DDBJ databases">
        <title>Human intestinal bacterial collection.</title>
        <authorList>
            <person name="Pauvert C."/>
            <person name="Hitch T.C.A."/>
            <person name="Clavel T."/>
        </authorList>
    </citation>
    <scope>NUCLEOTIDE SEQUENCE [LARGE SCALE GENOMIC DNA]</scope>
    <source>
        <strain evidence="4 5">CLA-JM-H11</strain>
    </source>
</reference>
<dbReference type="SUPFAM" id="SSF52499">
    <property type="entry name" value="Isochorismatase-like hydrolases"/>
    <property type="match status" value="1"/>
</dbReference>
<dbReference type="Gene3D" id="3.40.50.850">
    <property type="entry name" value="Isochorismatase-like"/>
    <property type="match status" value="1"/>
</dbReference>
<comment type="caution">
    <text evidence="4">The sequence shown here is derived from an EMBL/GenBank/DDBJ whole genome shotgun (WGS) entry which is preliminary data.</text>
</comment>
<evidence type="ECO:0000256" key="1">
    <source>
        <dbReference type="ARBA" id="ARBA00006336"/>
    </source>
</evidence>
<protein>
    <submittedName>
        <fullName evidence="4">Isochorismatase family cysteine hydrolase</fullName>
        <ecNumber evidence="4">3.-.-.-</ecNumber>
    </submittedName>
</protein>
<keyword evidence="5" id="KW-1185">Reference proteome</keyword>
<organism evidence="4 5">
    <name type="scientific">Ruthenibacterium intestinale</name>
    <dbReference type="NCBI Taxonomy" id="3133163"/>
    <lineage>
        <taxon>Bacteria</taxon>
        <taxon>Bacillati</taxon>
        <taxon>Bacillota</taxon>
        <taxon>Clostridia</taxon>
        <taxon>Eubacteriales</taxon>
        <taxon>Oscillospiraceae</taxon>
        <taxon>Ruthenibacterium</taxon>
    </lineage>
</organism>
<dbReference type="Proteomes" id="UP001477672">
    <property type="component" value="Unassembled WGS sequence"/>
</dbReference>
<dbReference type="EC" id="3.-.-.-" evidence="4"/>
<sequence>MKKLLVVVDYQNDFVTGALENPAARKLEDGIAAKVTEYEQSGGYVLFTRDTHPENYLQTREGMFLPVPHCVRGTDGWHLYGKLAAYENEVHPNVMVVDKPTFGSAALPGQVLTLCGGAPDEIALCGVVTDICVLSNAIVLHSHFLNAPVTIHRSLCAAATEENHERALAVLAGMGYNIV</sequence>
<comment type="similarity">
    <text evidence="1">Belongs to the isochorismatase family.</text>
</comment>
<evidence type="ECO:0000256" key="2">
    <source>
        <dbReference type="ARBA" id="ARBA00022801"/>
    </source>
</evidence>